<dbReference type="InterPro" id="IPR037523">
    <property type="entry name" value="VOC_core"/>
</dbReference>
<accession>A0A6P2CJL0</accession>
<comment type="caution">
    <text evidence="2">The sequence shown here is derived from an EMBL/GenBank/DDBJ whole genome shotgun (WGS) entry which is preliminary data.</text>
</comment>
<dbReference type="InterPro" id="IPR029068">
    <property type="entry name" value="Glyas_Bleomycin-R_OHBP_Dase"/>
</dbReference>
<dbReference type="InterPro" id="IPR004360">
    <property type="entry name" value="Glyas_Fos-R_dOase_dom"/>
</dbReference>
<organism evidence="2 3">
    <name type="scientific">Rhodococcus rhodnii</name>
    <dbReference type="NCBI Taxonomy" id="38312"/>
    <lineage>
        <taxon>Bacteria</taxon>
        <taxon>Bacillati</taxon>
        <taxon>Actinomycetota</taxon>
        <taxon>Actinomycetes</taxon>
        <taxon>Mycobacteriales</taxon>
        <taxon>Nocardiaceae</taxon>
        <taxon>Rhodococcus</taxon>
    </lineage>
</organism>
<dbReference type="Gene3D" id="3.10.180.10">
    <property type="entry name" value="2,3-Dihydroxybiphenyl 1,2-Dioxygenase, domain 1"/>
    <property type="match status" value="1"/>
</dbReference>
<sequence>MTTITEAFSGFAVPDLDAADAFYRDVLGLAVERDAMGISTLTLPDGTPILVYPKPDHRPAVYTILNFVVPDIDAAVADLTSRGIELLRYDGFDHDEKGIVRSTGDGPTICWFTDPAENVLSFIQN</sequence>
<feature type="domain" description="VOC" evidence="1">
    <location>
        <begin position="5"/>
        <end position="125"/>
    </location>
</feature>
<dbReference type="Proteomes" id="UP000471120">
    <property type="component" value="Unassembled WGS sequence"/>
</dbReference>
<evidence type="ECO:0000259" key="1">
    <source>
        <dbReference type="PROSITE" id="PS51819"/>
    </source>
</evidence>
<dbReference type="SUPFAM" id="SSF54593">
    <property type="entry name" value="Glyoxalase/Bleomycin resistance protein/Dihydroxybiphenyl dioxygenase"/>
    <property type="match status" value="1"/>
</dbReference>
<name>A0A6P2CJL0_9NOCA</name>
<gene>
    <name evidence="2" type="ORF">DW322_15595</name>
</gene>
<dbReference type="RefSeq" id="WP_010836212.1">
    <property type="nucleotide sequence ID" value="NZ_QRCM01000001.1"/>
</dbReference>
<proteinExistence type="predicted"/>
<dbReference type="EMBL" id="QRCM01000001">
    <property type="protein sequence ID" value="TXG91376.1"/>
    <property type="molecule type" value="Genomic_DNA"/>
</dbReference>
<reference evidence="2 3" key="1">
    <citation type="submission" date="2018-07" db="EMBL/GenBank/DDBJ databases">
        <title>Genome sequence of Rhodococcus rhodnii ATCC 35071 from Rhodnius prolixus.</title>
        <authorList>
            <person name="Patel V."/>
            <person name="Vogel K.J."/>
        </authorList>
    </citation>
    <scope>NUCLEOTIDE SEQUENCE [LARGE SCALE GENOMIC DNA]</scope>
    <source>
        <strain evidence="2 3">ATCC 35071</strain>
    </source>
</reference>
<evidence type="ECO:0000313" key="3">
    <source>
        <dbReference type="Proteomes" id="UP000471120"/>
    </source>
</evidence>
<dbReference type="PROSITE" id="PS51819">
    <property type="entry name" value="VOC"/>
    <property type="match status" value="1"/>
</dbReference>
<evidence type="ECO:0000313" key="2">
    <source>
        <dbReference type="EMBL" id="TXG91376.1"/>
    </source>
</evidence>
<dbReference type="Pfam" id="PF00903">
    <property type="entry name" value="Glyoxalase"/>
    <property type="match status" value="1"/>
</dbReference>
<dbReference type="AlphaFoldDB" id="A0A6P2CJL0"/>
<protein>
    <submittedName>
        <fullName evidence="2">VOC family protein</fullName>
    </submittedName>
</protein>